<dbReference type="KEGG" id="mpk:VL20_2085"/>
<organism evidence="3 4">
    <name type="scientific">Microcystis panniformis FACHB-1757</name>
    <dbReference type="NCBI Taxonomy" id="1638788"/>
    <lineage>
        <taxon>Bacteria</taxon>
        <taxon>Bacillati</taxon>
        <taxon>Cyanobacteriota</taxon>
        <taxon>Cyanophyceae</taxon>
        <taxon>Oscillatoriophycideae</taxon>
        <taxon>Chroococcales</taxon>
        <taxon>Microcystaceae</taxon>
        <taxon>Microcystis</taxon>
    </lineage>
</organism>
<evidence type="ECO:0000259" key="2">
    <source>
        <dbReference type="Pfam" id="PF18145"/>
    </source>
</evidence>
<feature type="domain" description="SMODS-associated and fused to various effectors" evidence="2">
    <location>
        <begin position="152"/>
        <end position="329"/>
    </location>
</feature>
<feature type="transmembrane region" description="Helical" evidence="1">
    <location>
        <begin position="20"/>
        <end position="39"/>
    </location>
</feature>
<dbReference type="EMBL" id="CP011339">
    <property type="protein sequence ID" value="AKV67202.1"/>
    <property type="molecule type" value="Genomic_DNA"/>
</dbReference>
<feature type="transmembrane region" description="Helical" evidence="1">
    <location>
        <begin position="162"/>
        <end position="182"/>
    </location>
</feature>
<gene>
    <name evidence="3" type="ORF">VL20_2085</name>
</gene>
<dbReference type="InterPro" id="IPR040836">
    <property type="entry name" value="SAVED"/>
</dbReference>
<name>A0A0K1RZ83_9CHRO</name>
<keyword evidence="1" id="KW-0472">Membrane</keyword>
<reference evidence="3 4" key="1">
    <citation type="journal article" date="2016" name="Stand. Genomic Sci.">
        <title>Complete genome sequence and genomic characterization of Microcystis panniformis FACHB 1757 by third-generation sequencing.</title>
        <authorList>
            <person name="Zhang J.Y."/>
            <person name="Guan R."/>
            <person name="Zhang H.J."/>
            <person name="Li H."/>
            <person name="Xiao P."/>
            <person name="Yu G.L."/>
            <person name="Du L."/>
            <person name="Cao D.M."/>
            <person name="Zhu B.C."/>
            <person name="Li R.H."/>
            <person name="Lu Z.H."/>
        </authorList>
    </citation>
    <scope>NUCLEOTIDE SEQUENCE [LARGE SCALE GENOMIC DNA]</scope>
    <source>
        <strain evidence="3 4">FACHB-1757</strain>
    </source>
</reference>
<evidence type="ECO:0000256" key="1">
    <source>
        <dbReference type="SAM" id="Phobius"/>
    </source>
</evidence>
<keyword evidence="1" id="KW-0812">Transmembrane</keyword>
<keyword evidence="1" id="KW-1133">Transmembrane helix</keyword>
<evidence type="ECO:0000313" key="3">
    <source>
        <dbReference type="EMBL" id="AKV67202.1"/>
    </source>
</evidence>
<accession>A0A0K1RZ83</accession>
<dbReference type="PATRIC" id="fig|1638788.3.peg.2097"/>
<dbReference type="AlphaFoldDB" id="A0A0K1RZ83"/>
<dbReference type="Pfam" id="PF18145">
    <property type="entry name" value="SAVED"/>
    <property type="match status" value="1"/>
</dbReference>
<protein>
    <recommendedName>
        <fullName evidence="2">SMODS-associated and fused to various effectors domain-containing protein</fullName>
    </recommendedName>
</protein>
<dbReference type="NCBIfam" id="NF033611">
    <property type="entry name" value="SAVED"/>
    <property type="match status" value="1"/>
</dbReference>
<keyword evidence="4" id="KW-1185">Reference proteome</keyword>
<feature type="transmembrane region" description="Helical" evidence="1">
    <location>
        <begin position="45"/>
        <end position="63"/>
    </location>
</feature>
<proteinExistence type="predicted"/>
<dbReference type="RefSeq" id="WP_052276240.1">
    <property type="nucleotide sequence ID" value="NZ_CP011339.1"/>
</dbReference>
<evidence type="ECO:0000313" key="4">
    <source>
        <dbReference type="Proteomes" id="UP000068167"/>
    </source>
</evidence>
<dbReference type="Proteomes" id="UP000068167">
    <property type="component" value="Chromosome"/>
</dbReference>
<sequence length="343" mass="39789">MLKSLKNVLSNLRQYPYNIIFNPLTNAALAIAAILALIADQFGQGYYLIFLITLALVIIGIWLESQKYDLYKHQAIPLPIVINIANFANSNKALQSLFNIIETENKYKDHQNNLDQYLNISETDLIFNYSCDIYDQEMLKTFLQILRYNLEKLKKKTPQNTIIYLAYIGPISVAIMVGTILATEGVKIFQYNKSSDSYYPVVEISDRKLKEDIKEYEKFERVVTEKGQDRVTIAIDVSSHKINLNDQSIENYGDLIYLKSKGSGTIEKNEDWLQYSREIFKTINIAQQKNYQEIKLVYSMPITLGILVGMAVQQYWPILLTQYENSTYRNLINLQEFKLYRGQ</sequence>